<keyword evidence="3" id="KW-0479">Metal-binding</keyword>
<sequence>MARIPALFVSHGAPTLPLDGIPARDFLEGAAAQWPRPTAIVVVSAHAAGRGVWVGRSAHHTAWHDFSGFPEALNDLHYDCPGDPELADFLIGHLRESGIQAGAQTDVRLDHGVWVPLLLMYPDAKVPVVTVSLDLGRSDGAQVELGRLLATLRDQQVLVMGSGSLTHNLREVWSHQINDAPEAYALEFADWVEATLAAGDVEAIKDWRQQAPHAQRCHPTPEHFLPLLVALGAGDSGRGLALHRSFSFGVLAMDAYAFD</sequence>
<keyword evidence="5 7" id="KW-0560">Oxidoreductase</keyword>
<name>A0ABT7DZ82_9NEIS</name>
<dbReference type="EC" id="1.13.-.-" evidence="7"/>
<protein>
    <submittedName>
        <fullName evidence="7">Class III extradiol ring-cleavage dioxygenase</fullName>
        <ecNumber evidence="7">1.13.-.-</ecNumber>
    </submittedName>
</protein>
<dbReference type="Pfam" id="PF02900">
    <property type="entry name" value="LigB"/>
    <property type="match status" value="1"/>
</dbReference>
<dbReference type="Gene3D" id="3.40.830.10">
    <property type="entry name" value="LigB-like"/>
    <property type="match status" value="1"/>
</dbReference>
<dbReference type="PIRSF" id="PIRSF006157">
    <property type="entry name" value="Doxgns_DODA"/>
    <property type="match status" value="1"/>
</dbReference>
<dbReference type="EMBL" id="JARRAF010000018">
    <property type="protein sequence ID" value="MDK2125373.1"/>
    <property type="molecule type" value="Genomic_DNA"/>
</dbReference>
<keyword evidence="7" id="KW-0223">Dioxygenase</keyword>
<comment type="cofactor">
    <cofactor evidence="1">
        <name>Zn(2+)</name>
        <dbReference type="ChEBI" id="CHEBI:29105"/>
    </cofactor>
</comment>
<accession>A0ABT7DZ82</accession>
<organism evidence="7 8">
    <name type="scientific">Parachitinimonas caeni</name>
    <dbReference type="NCBI Taxonomy" id="3031301"/>
    <lineage>
        <taxon>Bacteria</taxon>
        <taxon>Pseudomonadati</taxon>
        <taxon>Pseudomonadota</taxon>
        <taxon>Betaproteobacteria</taxon>
        <taxon>Neisseriales</taxon>
        <taxon>Chitinibacteraceae</taxon>
        <taxon>Parachitinimonas</taxon>
    </lineage>
</organism>
<evidence type="ECO:0000256" key="1">
    <source>
        <dbReference type="ARBA" id="ARBA00001947"/>
    </source>
</evidence>
<proteinExistence type="inferred from homology"/>
<comment type="similarity">
    <text evidence="2">Belongs to the DODA-type extradiol aromatic ring-opening dioxygenase family.</text>
</comment>
<feature type="domain" description="Extradiol ring-cleavage dioxygenase class III enzyme subunit B" evidence="6">
    <location>
        <begin position="31"/>
        <end position="238"/>
    </location>
</feature>
<dbReference type="CDD" id="cd07363">
    <property type="entry name" value="45_DOPA_Dioxygenase"/>
    <property type="match status" value="1"/>
</dbReference>
<gene>
    <name evidence="7" type="ORF">PZA18_15065</name>
</gene>
<keyword evidence="8" id="KW-1185">Reference proteome</keyword>
<dbReference type="InterPro" id="IPR004183">
    <property type="entry name" value="Xdiol_dOase_suB"/>
</dbReference>
<evidence type="ECO:0000259" key="6">
    <source>
        <dbReference type="Pfam" id="PF02900"/>
    </source>
</evidence>
<dbReference type="SUPFAM" id="SSF53213">
    <property type="entry name" value="LigB-like"/>
    <property type="match status" value="1"/>
</dbReference>
<dbReference type="RefSeq" id="WP_284101681.1">
    <property type="nucleotide sequence ID" value="NZ_JARRAF010000018.1"/>
</dbReference>
<dbReference type="Proteomes" id="UP001172778">
    <property type="component" value="Unassembled WGS sequence"/>
</dbReference>
<dbReference type="PANTHER" id="PTHR30096">
    <property type="entry name" value="4,5-DOPA DIOXYGENASE EXTRADIOL-LIKE PROTEIN"/>
    <property type="match status" value="1"/>
</dbReference>
<comment type="caution">
    <text evidence="7">The sequence shown here is derived from an EMBL/GenBank/DDBJ whole genome shotgun (WGS) entry which is preliminary data.</text>
</comment>
<evidence type="ECO:0000313" key="7">
    <source>
        <dbReference type="EMBL" id="MDK2125373.1"/>
    </source>
</evidence>
<evidence type="ECO:0000256" key="3">
    <source>
        <dbReference type="ARBA" id="ARBA00022723"/>
    </source>
</evidence>
<reference evidence="7" key="1">
    <citation type="submission" date="2023-03" db="EMBL/GenBank/DDBJ databases">
        <title>Chitinimonas shenzhenensis gen. nov., sp. nov., a novel member of family Burkholderiaceae isolated from activated sludge collected in Shen Zhen, China.</title>
        <authorList>
            <person name="Wang X."/>
        </authorList>
    </citation>
    <scope>NUCLEOTIDE SEQUENCE</scope>
    <source>
        <strain evidence="7">DQS-5</strain>
    </source>
</reference>
<evidence type="ECO:0000256" key="4">
    <source>
        <dbReference type="ARBA" id="ARBA00022833"/>
    </source>
</evidence>
<dbReference type="InterPro" id="IPR014436">
    <property type="entry name" value="Extradiol_dOase_DODA"/>
</dbReference>
<evidence type="ECO:0000256" key="2">
    <source>
        <dbReference type="ARBA" id="ARBA00007581"/>
    </source>
</evidence>
<keyword evidence="4" id="KW-0862">Zinc</keyword>
<evidence type="ECO:0000256" key="5">
    <source>
        <dbReference type="ARBA" id="ARBA00023002"/>
    </source>
</evidence>
<dbReference type="PANTHER" id="PTHR30096:SF0">
    <property type="entry name" value="4,5-DOPA DIOXYGENASE EXTRADIOL-LIKE PROTEIN"/>
    <property type="match status" value="1"/>
</dbReference>
<evidence type="ECO:0000313" key="8">
    <source>
        <dbReference type="Proteomes" id="UP001172778"/>
    </source>
</evidence>
<dbReference type="GO" id="GO:0051213">
    <property type="term" value="F:dioxygenase activity"/>
    <property type="evidence" value="ECO:0007669"/>
    <property type="project" value="UniProtKB-KW"/>
</dbReference>